<dbReference type="GO" id="GO:0017136">
    <property type="term" value="F:histone deacetylase activity, NAD-dependent"/>
    <property type="evidence" value="ECO:0007669"/>
    <property type="project" value="TreeGrafter"/>
</dbReference>
<dbReference type="OrthoDB" id="30712at2759"/>
<dbReference type="PANTHER" id="PTHR11085">
    <property type="entry name" value="NAD-DEPENDENT PROTEIN DEACYLASE SIRTUIN-5, MITOCHONDRIAL-RELATED"/>
    <property type="match status" value="1"/>
</dbReference>
<evidence type="ECO:0000313" key="7">
    <source>
        <dbReference type="Proteomes" id="UP000014680"/>
    </source>
</evidence>
<evidence type="ECO:0000259" key="5">
    <source>
        <dbReference type="PROSITE" id="PS50305"/>
    </source>
</evidence>
<keyword evidence="7" id="KW-1185">Reference proteome</keyword>
<name>A0A0A1TWD3_ENTIV</name>
<dbReference type="AlphaFoldDB" id="A0A0A1TWD3"/>
<dbReference type="Proteomes" id="UP000014680">
    <property type="component" value="Unassembled WGS sequence"/>
</dbReference>
<dbReference type="Gene3D" id="3.30.1600.10">
    <property type="entry name" value="SIR2/SIRT2 'Small Domain"/>
    <property type="match status" value="1"/>
</dbReference>
<dbReference type="InterPro" id="IPR029035">
    <property type="entry name" value="DHS-like_NAD/FAD-binding_dom"/>
</dbReference>
<protein>
    <submittedName>
        <fullName evidence="6">NAD-dependent deacetylase, putative</fullName>
    </submittedName>
</protein>
<dbReference type="InterPro" id="IPR026590">
    <property type="entry name" value="Ssirtuin_cat_dom"/>
</dbReference>
<dbReference type="Gene3D" id="3.40.50.1220">
    <property type="entry name" value="TPP-binding domain"/>
    <property type="match status" value="1"/>
</dbReference>
<dbReference type="RefSeq" id="XP_004184292.1">
    <property type="nucleotide sequence ID" value="XM_004184244.1"/>
</dbReference>
<dbReference type="Pfam" id="PF02146">
    <property type="entry name" value="SIR2"/>
    <property type="match status" value="1"/>
</dbReference>
<dbReference type="VEuPathDB" id="AmoebaDB:EIN_309190"/>
<dbReference type="InterPro" id="IPR050134">
    <property type="entry name" value="NAD-dep_sirtuin_deacylases"/>
</dbReference>
<evidence type="ECO:0000313" key="6">
    <source>
        <dbReference type="EMBL" id="ELP84946.1"/>
    </source>
</evidence>
<dbReference type="CDD" id="cd01407">
    <property type="entry name" value="SIR2-fam"/>
    <property type="match status" value="1"/>
</dbReference>
<feature type="domain" description="Deacetylase sirtuin-type" evidence="5">
    <location>
        <begin position="10"/>
        <end position="267"/>
    </location>
</feature>
<feature type="active site" description="Proton acceptor" evidence="4">
    <location>
        <position position="131"/>
    </location>
</feature>
<accession>A0A0A1TWD3</accession>
<dbReference type="PANTHER" id="PTHR11085:SF10">
    <property type="entry name" value="NAD-DEPENDENT PROTEIN DEACYLASE SIRTUIN-5, MITOCHONDRIAL-RELATED"/>
    <property type="match status" value="1"/>
</dbReference>
<dbReference type="InterPro" id="IPR026591">
    <property type="entry name" value="Sirtuin_cat_small_dom_sf"/>
</dbReference>
<organism evidence="6 7">
    <name type="scientific">Entamoeba invadens IP1</name>
    <dbReference type="NCBI Taxonomy" id="370355"/>
    <lineage>
        <taxon>Eukaryota</taxon>
        <taxon>Amoebozoa</taxon>
        <taxon>Evosea</taxon>
        <taxon>Archamoebae</taxon>
        <taxon>Mastigamoebida</taxon>
        <taxon>Entamoebidae</taxon>
        <taxon>Entamoeba</taxon>
    </lineage>
</organism>
<dbReference type="GO" id="GO:0005634">
    <property type="term" value="C:nucleus"/>
    <property type="evidence" value="ECO:0007669"/>
    <property type="project" value="TreeGrafter"/>
</dbReference>
<proteinExistence type="inferred from homology"/>
<dbReference type="OMA" id="CRITEIQ"/>
<sequence>MEDFMSEMSEEELDLACRALARTIARSQRVVVLTGAGISVSAGIPDFRSKGGMWTRYDPKVYANYNNFLAHPEMFWKMSTELRVATSNKQPTKAHFALERLQRMGKLSSLITQNVDNLHQLSGVENVIELHGTGKICHCIQCDYKGNIDVVLPQHIVPWIDIPRCPVCGALIKLDVVLFGEPLQSDNFQRAFTAASSADVFLVIGSSLEVMPANQLPRRAKMSSSTVAFINKSSTRYDDFTDYTLRGDSDVLVPKLVDYVAKYMDSLCMDNFIDIVTFPLKVISSPFDALTQFVTFVAKWATPVKVEEDIPKQLVDSSEVVEQALTNPITHQVEKKRSKSEERKAEDKVMEEINQSLRLRSTEIPKESQLFN</sequence>
<evidence type="ECO:0000256" key="1">
    <source>
        <dbReference type="ARBA" id="ARBA00006988"/>
    </source>
</evidence>
<keyword evidence="4" id="KW-0479">Metal-binding</keyword>
<feature type="binding site" evidence="4">
    <location>
        <position position="168"/>
    </location>
    <ligand>
        <name>Zn(2+)</name>
        <dbReference type="ChEBI" id="CHEBI:29105"/>
    </ligand>
</feature>
<dbReference type="KEGG" id="eiv:EIN_309190"/>
<feature type="binding site" evidence="4">
    <location>
        <position position="165"/>
    </location>
    <ligand>
        <name>Zn(2+)</name>
        <dbReference type="ChEBI" id="CHEBI:29105"/>
    </ligand>
</feature>
<dbReference type="EMBL" id="KB207092">
    <property type="protein sequence ID" value="ELP84946.1"/>
    <property type="molecule type" value="Genomic_DNA"/>
</dbReference>
<dbReference type="GO" id="GO:0070403">
    <property type="term" value="F:NAD+ binding"/>
    <property type="evidence" value="ECO:0007669"/>
    <property type="project" value="InterPro"/>
</dbReference>
<feature type="binding site" evidence="4">
    <location>
        <position position="142"/>
    </location>
    <ligand>
        <name>Zn(2+)</name>
        <dbReference type="ChEBI" id="CHEBI:29105"/>
    </ligand>
</feature>
<feature type="binding site" evidence="4">
    <location>
        <position position="139"/>
    </location>
    <ligand>
        <name>Zn(2+)</name>
        <dbReference type="ChEBI" id="CHEBI:29105"/>
    </ligand>
</feature>
<evidence type="ECO:0000256" key="3">
    <source>
        <dbReference type="ARBA" id="ARBA00023027"/>
    </source>
</evidence>
<comment type="similarity">
    <text evidence="1">Belongs to the sirtuin family.</text>
</comment>
<evidence type="ECO:0000256" key="4">
    <source>
        <dbReference type="PROSITE-ProRule" id="PRU00236"/>
    </source>
</evidence>
<gene>
    <name evidence="6" type="ORF">EIN_309190</name>
</gene>
<evidence type="ECO:0000256" key="2">
    <source>
        <dbReference type="ARBA" id="ARBA00022679"/>
    </source>
</evidence>
<keyword evidence="4" id="KW-0862">Zinc</keyword>
<dbReference type="GeneID" id="14883935"/>
<reference evidence="6 7" key="1">
    <citation type="submission" date="2012-10" db="EMBL/GenBank/DDBJ databases">
        <authorList>
            <person name="Zafar N."/>
            <person name="Inman J."/>
            <person name="Hall N."/>
            <person name="Lorenzi H."/>
            <person name="Caler E."/>
        </authorList>
    </citation>
    <scope>NUCLEOTIDE SEQUENCE [LARGE SCALE GENOMIC DNA]</scope>
    <source>
        <strain evidence="6 7">IP1</strain>
    </source>
</reference>
<keyword evidence="2" id="KW-0808">Transferase</keyword>
<dbReference type="InterPro" id="IPR003000">
    <property type="entry name" value="Sirtuin"/>
</dbReference>
<keyword evidence="3" id="KW-0520">NAD</keyword>
<dbReference type="SUPFAM" id="SSF52467">
    <property type="entry name" value="DHS-like NAD/FAD-binding domain"/>
    <property type="match status" value="1"/>
</dbReference>
<dbReference type="GO" id="GO:0046872">
    <property type="term" value="F:metal ion binding"/>
    <property type="evidence" value="ECO:0007669"/>
    <property type="project" value="UniProtKB-KW"/>
</dbReference>
<dbReference type="PROSITE" id="PS50305">
    <property type="entry name" value="SIRTUIN"/>
    <property type="match status" value="1"/>
</dbReference>